<keyword evidence="3" id="KW-0238">DNA-binding</keyword>
<dbReference type="SUPFAM" id="SSF57701">
    <property type="entry name" value="Zn2/Cys6 DNA-binding domain"/>
    <property type="match status" value="1"/>
</dbReference>
<dbReference type="Proteomes" id="UP000053599">
    <property type="component" value="Unassembled WGS sequence"/>
</dbReference>
<dbReference type="GO" id="GO:0008270">
    <property type="term" value="F:zinc ion binding"/>
    <property type="evidence" value="ECO:0007669"/>
    <property type="project" value="InterPro"/>
</dbReference>
<evidence type="ECO:0000256" key="3">
    <source>
        <dbReference type="ARBA" id="ARBA00023125"/>
    </source>
</evidence>
<evidence type="ECO:0000256" key="5">
    <source>
        <dbReference type="ARBA" id="ARBA00023242"/>
    </source>
</evidence>
<accession>A0A0D1YE27</accession>
<dbReference type="STRING" id="1016849.A0A0D1YE27"/>
<evidence type="ECO:0000256" key="1">
    <source>
        <dbReference type="ARBA" id="ARBA00004123"/>
    </source>
</evidence>
<name>A0A0D1YE27_9EURO</name>
<dbReference type="InterPro" id="IPR036864">
    <property type="entry name" value="Zn2-C6_fun-type_DNA-bd_sf"/>
</dbReference>
<dbReference type="PANTHER" id="PTHR37534">
    <property type="entry name" value="TRANSCRIPTIONAL ACTIVATOR PROTEIN UGA3"/>
    <property type="match status" value="1"/>
</dbReference>
<evidence type="ECO:0000313" key="8">
    <source>
        <dbReference type="Proteomes" id="UP000053599"/>
    </source>
</evidence>
<evidence type="ECO:0000313" key="7">
    <source>
        <dbReference type="EMBL" id="KIV81227.1"/>
    </source>
</evidence>
<evidence type="ECO:0000256" key="2">
    <source>
        <dbReference type="ARBA" id="ARBA00023015"/>
    </source>
</evidence>
<organism evidence="7 8">
    <name type="scientific">Exophiala sideris</name>
    <dbReference type="NCBI Taxonomy" id="1016849"/>
    <lineage>
        <taxon>Eukaryota</taxon>
        <taxon>Fungi</taxon>
        <taxon>Dikarya</taxon>
        <taxon>Ascomycota</taxon>
        <taxon>Pezizomycotina</taxon>
        <taxon>Eurotiomycetes</taxon>
        <taxon>Chaetothyriomycetidae</taxon>
        <taxon>Chaetothyriales</taxon>
        <taxon>Herpotrichiellaceae</taxon>
        <taxon>Exophiala</taxon>
    </lineage>
</organism>
<dbReference type="OrthoDB" id="3251668at2759"/>
<gene>
    <name evidence="7" type="ORF">PV11_08654</name>
</gene>
<dbReference type="CDD" id="cd00067">
    <property type="entry name" value="GAL4"/>
    <property type="match status" value="1"/>
</dbReference>
<dbReference type="GO" id="GO:0000981">
    <property type="term" value="F:DNA-binding transcription factor activity, RNA polymerase II-specific"/>
    <property type="evidence" value="ECO:0007669"/>
    <property type="project" value="InterPro"/>
</dbReference>
<dbReference type="Pfam" id="PF00172">
    <property type="entry name" value="Zn_clus"/>
    <property type="match status" value="1"/>
</dbReference>
<dbReference type="InterPro" id="IPR001138">
    <property type="entry name" value="Zn2Cys6_DnaBD"/>
</dbReference>
<evidence type="ECO:0000259" key="6">
    <source>
        <dbReference type="Pfam" id="PF00172"/>
    </source>
</evidence>
<dbReference type="GO" id="GO:0005634">
    <property type="term" value="C:nucleus"/>
    <property type="evidence" value="ECO:0007669"/>
    <property type="project" value="UniProtKB-SubCell"/>
</dbReference>
<reference evidence="7 8" key="1">
    <citation type="submission" date="2015-01" db="EMBL/GenBank/DDBJ databases">
        <title>The Genome Sequence of Exophiala sideris CBS121828.</title>
        <authorList>
            <consortium name="The Broad Institute Genomics Platform"/>
            <person name="Cuomo C."/>
            <person name="de Hoog S."/>
            <person name="Gorbushina A."/>
            <person name="Stielow B."/>
            <person name="Teixiera M."/>
            <person name="Abouelleil A."/>
            <person name="Chapman S.B."/>
            <person name="Priest M."/>
            <person name="Young S.K."/>
            <person name="Wortman J."/>
            <person name="Nusbaum C."/>
            <person name="Birren B."/>
        </authorList>
    </citation>
    <scope>NUCLEOTIDE SEQUENCE [LARGE SCALE GENOMIC DNA]</scope>
    <source>
        <strain evidence="7 8">CBS 121828</strain>
    </source>
</reference>
<dbReference type="Gene3D" id="4.10.240.10">
    <property type="entry name" value="Zn(2)-C6 fungal-type DNA-binding domain"/>
    <property type="match status" value="1"/>
</dbReference>
<feature type="domain" description="Zn(2)-C6 fungal-type" evidence="6">
    <location>
        <begin position="27"/>
        <end position="53"/>
    </location>
</feature>
<proteinExistence type="predicted"/>
<keyword evidence="2" id="KW-0805">Transcription regulation</keyword>
<comment type="subcellular location">
    <subcellularLocation>
        <location evidence="1">Nucleus</location>
    </subcellularLocation>
</comment>
<dbReference type="PANTHER" id="PTHR37534:SF46">
    <property type="entry name" value="ZN(II)2CYS6 TRANSCRIPTION FACTOR (EUROFUNG)"/>
    <property type="match status" value="1"/>
</dbReference>
<dbReference type="AlphaFoldDB" id="A0A0D1YE27"/>
<protein>
    <recommendedName>
        <fullName evidence="6">Zn(2)-C6 fungal-type domain-containing protein</fullName>
    </recommendedName>
</protein>
<dbReference type="GO" id="GO:0003677">
    <property type="term" value="F:DNA binding"/>
    <property type="evidence" value="ECO:0007669"/>
    <property type="project" value="UniProtKB-KW"/>
</dbReference>
<dbReference type="Pfam" id="PF11951">
    <property type="entry name" value="Fungal_trans_2"/>
    <property type="match status" value="1"/>
</dbReference>
<evidence type="ECO:0000256" key="4">
    <source>
        <dbReference type="ARBA" id="ARBA00023163"/>
    </source>
</evidence>
<dbReference type="EMBL" id="KN846953">
    <property type="protein sequence ID" value="KIV81227.1"/>
    <property type="molecule type" value="Genomic_DNA"/>
</dbReference>
<keyword evidence="4" id="KW-0804">Transcription</keyword>
<sequence length="524" mass="59136">MPMKICTKELTEFGREYGYDPEYRQSRRRRIKCDRTLPVCSKCGTRSLQCPGYITDLKWVQVVPPKKKLVSSRRVQLFGHTSSWTGTPLDHCTDIVAPDGVHQGNEMPCDPSPHTVEHPLILQPDYTPGICHHPSARELLHHYTNVVAAQMVWIDSTQNPFREIIIPLAMQSSALMLSILSIAAGDMWSRSGQAFDCSFASLQLLDRYRGQTLGHLVDHLKAETAQIDQGSHPPPALAVKDRASPILAAFLLSSLGLKLNDFSAWRLHLRAAWSMVEHWDTCLPNTTLSMSGVKEFLLQEVYFCKVWESVTTFQAWSDTCGTSSLFDIEGPFIQYLGIISKLADIERSSHSGRCEEVHSRFTMSTLVTMFEKARGRSKNYANTITFRSLGAREAFEYVVDLHHHAGVLYGSHILPDDADSPVLADSSRVALFQYLRKVTGPEIIAQDLTWPVFIAGIECRGQLEHQGLVYQKMQDIMRMSGELERPRLVSFLADFWFLQEQGSNDNWIKLARAYASHGKPIIIL</sequence>
<dbReference type="InterPro" id="IPR021858">
    <property type="entry name" value="Fun_TF"/>
</dbReference>
<dbReference type="HOGENOM" id="CLU_036330_1_0_1"/>
<keyword evidence="5" id="KW-0539">Nucleus</keyword>